<evidence type="ECO:0000256" key="2">
    <source>
        <dbReference type="ARBA" id="ARBA00022448"/>
    </source>
</evidence>
<dbReference type="RefSeq" id="WP_307111934.1">
    <property type="nucleotide sequence ID" value="NZ_JAURUE010000002.1"/>
</dbReference>
<dbReference type="PANTHER" id="PTHR43357:SF4">
    <property type="entry name" value="INNER MEMBRANE ABC TRANSPORTER PERMEASE PROTEIN YDCV"/>
    <property type="match status" value="1"/>
</dbReference>
<feature type="region of interest" description="Disordered" evidence="9">
    <location>
        <begin position="1"/>
        <end position="30"/>
    </location>
</feature>
<keyword evidence="6 8" id="KW-1133">Transmembrane helix</keyword>
<keyword evidence="5 8" id="KW-0812">Transmembrane</keyword>
<comment type="caution">
    <text evidence="11">The sequence shown here is derived from an EMBL/GenBank/DDBJ whole genome shotgun (WGS) entry which is preliminary data.</text>
</comment>
<dbReference type="InterPro" id="IPR035906">
    <property type="entry name" value="MetI-like_sf"/>
</dbReference>
<evidence type="ECO:0000313" key="11">
    <source>
        <dbReference type="EMBL" id="MDP9615026.1"/>
    </source>
</evidence>
<evidence type="ECO:0000256" key="9">
    <source>
        <dbReference type="SAM" id="MobiDB-lite"/>
    </source>
</evidence>
<feature type="transmembrane region" description="Helical" evidence="8">
    <location>
        <begin position="176"/>
        <end position="198"/>
    </location>
</feature>
<dbReference type="Pfam" id="PF00528">
    <property type="entry name" value="BPD_transp_1"/>
    <property type="match status" value="1"/>
</dbReference>
<feature type="transmembrane region" description="Helical" evidence="8">
    <location>
        <begin position="142"/>
        <end position="164"/>
    </location>
</feature>
<evidence type="ECO:0000256" key="3">
    <source>
        <dbReference type="ARBA" id="ARBA00022475"/>
    </source>
</evidence>
<keyword evidence="7 8" id="KW-0472">Membrane</keyword>
<protein>
    <submittedName>
        <fullName evidence="11">Spermidine/putrescine transport system permease protein</fullName>
    </submittedName>
</protein>
<gene>
    <name evidence="11" type="ORF">JOF35_007364</name>
</gene>
<name>A0ABT9L2T0_9ACTN</name>
<dbReference type="Proteomes" id="UP001234880">
    <property type="component" value="Unassembled WGS sequence"/>
</dbReference>
<sequence>MRAATTGSGAATTGSGAAGTGSGAAGKAADTPVGTPAATGVGGRAGRLLGAVFAALVGLFLMAPVLVTIASSLTTTSYVTFPPKGLTLHWYAELLNRPEFLDSFLISIGVAAGAAVVSTALGLAAGLAIHRYPFPGKSVLDRLFSSAFAVPTIVLGIGLLQWYAQLGMASSPLTLLLAHLVLTVPYTVRLVLAGLAGLDRSAELAAAGLGATAPRVFWHVTLPAVRGPMVAGAFFALITSFDDLTIALFVVTTDMQTLPVRIFNYLQYNYDPTVTAVGTVMVFFATVVVVVIERVVGVAHLFGADPER</sequence>
<evidence type="ECO:0000256" key="7">
    <source>
        <dbReference type="ARBA" id="ARBA00023136"/>
    </source>
</evidence>
<dbReference type="CDD" id="cd06261">
    <property type="entry name" value="TM_PBP2"/>
    <property type="match status" value="1"/>
</dbReference>
<feature type="transmembrane region" description="Helical" evidence="8">
    <location>
        <begin position="272"/>
        <end position="292"/>
    </location>
</feature>
<evidence type="ECO:0000313" key="12">
    <source>
        <dbReference type="Proteomes" id="UP001234880"/>
    </source>
</evidence>
<dbReference type="PANTHER" id="PTHR43357">
    <property type="entry name" value="INNER MEMBRANE ABC TRANSPORTER PERMEASE PROTEIN YDCV"/>
    <property type="match status" value="1"/>
</dbReference>
<dbReference type="InterPro" id="IPR000515">
    <property type="entry name" value="MetI-like"/>
</dbReference>
<feature type="transmembrane region" description="Helical" evidence="8">
    <location>
        <begin position="48"/>
        <end position="73"/>
    </location>
</feature>
<organism evidence="11 12">
    <name type="scientific">Streptomyces demainii</name>
    <dbReference type="NCBI Taxonomy" id="588122"/>
    <lineage>
        <taxon>Bacteria</taxon>
        <taxon>Bacillati</taxon>
        <taxon>Actinomycetota</taxon>
        <taxon>Actinomycetes</taxon>
        <taxon>Kitasatosporales</taxon>
        <taxon>Streptomycetaceae</taxon>
        <taxon>Streptomyces</taxon>
    </lineage>
</organism>
<evidence type="ECO:0000256" key="1">
    <source>
        <dbReference type="ARBA" id="ARBA00004429"/>
    </source>
</evidence>
<evidence type="ECO:0000256" key="6">
    <source>
        <dbReference type="ARBA" id="ARBA00022989"/>
    </source>
</evidence>
<evidence type="ECO:0000256" key="8">
    <source>
        <dbReference type="RuleBase" id="RU363032"/>
    </source>
</evidence>
<feature type="compositionally biased region" description="Low complexity" evidence="9">
    <location>
        <begin position="1"/>
        <end position="15"/>
    </location>
</feature>
<feature type="transmembrane region" description="Helical" evidence="8">
    <location>
        <begin position="229"/>
        <end position="252"/>
    </location>
</feature>
<dbReference type="PROSITE" id="PS50928">
    <property type="entry name" value="ABC_TM1"/>
    <property type="match status" value="1"/>
</dbReference>
<feature type="domain" description="ABC transmembrane type-1" evidence="10">
    <location>
        <begin position="104"/>
        <end position="292"/>
    </location>
</feature>
<comment type="subcellular location">
    <subcellularLocation>
        <location evidence="1">Cell inner membrane</location>
        <topology evidence="1">Multi-pass membrane protein</topology>
    </subcellularLocation>
    <subcellularLocation>
        <location evidence="8">Cell membrane</location>
        <topology evidence="8">Multi-pass membrane protein</topology>
    </subcellularLocation>
</comment>
<keyword evidence="3" id="KW-1003">Cell membrane</keyword>
<comment type="similarity">
    <text evidence="8">Belongs to the binding-protein-dependent transport system permease family.</text>
</comment>
<reference evidence="11 12" key="1">
    <citation type="submission" date="2023-07" db="EMBL/GenBank/DDBJ databases">
        <title>Sequencing the genomes of 1000 actinobacteria strains.</title>
        <authorList>
            <person name="Klenk H.-P."/>
        </authorList>
    </citation>
    <scope>NUCLEOTIDE SEQUENCE [LARGE SCALE GENOMIC DNA]</scope>
    <source>
        <strain evidence="11 12">DSM 41600</strain>
    </source>
</reference>
<dbReference type="SUPFAM" id="SSF161098">
    <property type="entry name" value="MetI-like"/>
    <property type="match status" value="1"/>
</dbReference>
<keyword evidence="4" id="KW-0997">Cell inner membrane</keyword>
<evidence type="ECO:0000259" key="10">
    <source>
        <dbReference type="PROSITE" id="PS50928"/>
    </source>
</evidence>
<dbReference type="Gene3D" id="1.10.3720.10">
    <property type="entry name" value="MetI-like"/>
    <property type="match status" value="1"/>
</dbReference>
<keyword evidence="12" id="KW-1185">Reference proteome</keyword>
<keyword evidence="2 8" id="KW-0813">Transport</keyword>
<evidence type="ECO:0000256" key="4">
    <source>
        <dbReference type="ARBA" id="ARBA00022519"/>
    </source>
</evidence>
<evidence type="ECO:0000256" key="5">
    <source>
        <dbReference type="ARBA" id="ARBA00022692"/>
    </source>
</evidence>
<proteinExistence type="inferred from homology"/>
<accession>A0ABT9L2T0</accession>
<feature type="transmembrane region" description="Helical" evidence="8">
    <location>
        <begin position="104"/>
        <end position="130"/>
    </location>
</feature>
<dbReference type="EMBL" id="JAURUE010000002">
    <property type="protein sequence ID" value="MDP9615026.1"/>
    <property type="molecule type" value="Genomic_DNA"/>
</dbReference>